<evidence type="ECO:0000313" key="2">
    <source>
        <dbReference type="EMBL" id="QCC44823.1"/>
    </source>
</evidence>
<dbReference type="Proteomes" id="UP000323075">
    <property type="component" value="Unassembled WGS sequence"/>
</dbReference>
<keyword evidence="1" id="KW-0472">Membrane</keyword>
<dbReference type="RefSeq" id="WP_168731186.1">
    <property type="nucleotide sequence ID" value="NZ_VRYN01000004.1"/>
</dbReference>
<sequence>MVSQRAKTVLGLALIAVGLIQVASFAWNSNLGYSASGLLYVGIGAAFLWAEVYTTSA</sequence>
<evidence type="ECO:0000313" key="3">
    <source>
        <dbReference type="EMBL" id="TYO75593.1"/>
    </source>
</evidence>
<evidence type="ECO:0000313" key="5">
    <source>
        <dbReference type="Proteomes" id="UP000323075"/>
    </source>
</evidence>
<organism evidence="2 4">
    <name type="scientific">Halobacterium salinarum (strain ATCC 33171 / DSM 3754 / JCM 8978 / NBRC 102687 / NCIMB 764 / 91-R6)</name>
    <dbReference type="NCBI Taxonomy" id="2597657"/>
    <lineage>
        <taxon>Archaea</taxon>
        <taxon>Methanobacteriati</taxon>
        <taxon>Methanobacteriota</taxon>
        <taxon>Stenosarchaea group</taxon>
        <taxon>Halobacteria</taxon>
        <taxon>Halobacteriales</taxon>
        <taxon>Halobacteriaceae</taxon>
        <taxon>Halobacterium</taxon>
    </lineage>
</organism>
<dbReference type="EMBL" id="VRYN01000004">
    <property type="protein sequence ID" value="TYO75593.1"/>
    <property type="molecule type" value="Genomic_DNA"/>
</dbReference>
<dbReference type="GeneID" id="62884372"/>
<accession>A0A4D6GT20</accession>
<dbReference type="EMBL" id="CP038631">
    <property type="protein sequence ID" value="QCC44823.1"/>
    <property type="molecule type" value="Genomic_DNA"/>
</dbReference>
<protein>
    <submittedName>
        <fullName evidence="2">Uncharacterized protein</fullName>
    </submittedName>
</protein>
<evidence type="ECO:0000313" key="4">
    <source>
        <dbReference type="Proteomes" id="UP000296216"/>
    </source>
</evidence>
<evidence type="ECO:0000256" key="1">
    <source>
        <dbReference type="SAM" id="Phobius"/>
    </source>
</evidence>
<keyword evidence="1" id="KW-1133">Transmembrane helix</keyword>
<reference evidence="3 5" key="2">
    <citation type="submission" date="2019-07" db="EMBL/GenBank/DDBJ databases">
        <title>Genomic Encyclopedia of Archaeal and Bacterial Type Strains, Phase II (KMG-II): from individual species to whole genera.</title>
        <authorList>
            <person name="Goeker M."/>
        </authorList>
    </citation>
    <scope>NUCLEOTIDE SEQUENCE [LARGE SCALE GENOMIC DNA]</scope>
    <source>
        <strain evidence="3 5">DSM 3754</strain>
    </source>
</reference>
<gene>
    <name evidence="3" type="ORF">APQ99_01917</name>
    <name evidence="2" type="ORF">HBSAL_05770</name>
</gene>
<feature type="transmembrane region" description="Helical" evidence="1">
    <location>
        <begin position="35"/>
        <end position="54"/>
    </location>
</feature>
<reference evidence="2 4" key="1">
    <citation type="journal article" date="2019" name="Microbiol. Resour. Announc.">
        <title>The Genome Sequence of the Halobacterium salinarum Type Strain Is Closely Related to That of Laboratory Strains NRC-1 and R1.</title>
        <authorList>
            <person name="Pfeiffer F."/>
            <person name="Marchfelder A."/>
            <person name="Habermann B."/>
            <person name="Dyall-Smith M.L."/>
        </authorList>
    </citation>
    <scope>NUCLEOTIDE SEQUENCE [LARGE SCALE GENOMIC DNA]</scope>
    <source>
        <strain evidence="2">91-R6</strain>
        <strain evidence="4">ATCC 33171 / DSM 3754 / JCM 8978 / NBRC 102687 / NCIMB 764 / 91-R6</strain>
    </source>
</reference>
<keyword evidence="1" id="KW-0812">Transmembrane</keyword>
<dbReference type="AlphaFoldDB" id="A0A4D6GT20"/>
<dbReference type="Proteomes" id="UP000296216">
    <property type="component" value="Chromosome"/>
</dbReference>
<name>A0A4D6GT20_HALS9</name>
<reference evidence="2" key="3">
    <citation type="journal article" name="MicrobiologyOpen">
        <title>Whole-genome comparison between the type strain of Halobacterium salinarum (DSM 3754(T)) and the laboratory strains R1 and NRC-1.</title>
        <authorList>
            <person name="Pfeiffer F."/>
            <person name="Losensky G."/>
            <person name="Marchfelder A."/>
            <person name="Habermann B."/>
            <person name="Dyall-Smith M."/>
        </authorList>
    </citation>
    <scope>NUCLEOTIDE SEQUENCE</scope>
    <source>
        <strain evidence="2">91-R6</strain>
    </source>
</reference>
<proteinExistence type="predicted"/>